<dbReference type="EMBL" id="NNSR01000013">
    <property type="protein sequence ID" value="PKD32791.1"/>
    <property type="molecule type" value="Genomic_DNA"/>
</dbReference>
<feature type="chain" id="PRO_5038533996" description="Lipocalin-like domain-containing protein" evidence="1">
    <location>
        <begin position="20"/>
        <end position="127"/>
    </location>
</feature>
<proteinExistence type="predicted"/>
<dbReference type="Proteomes" id="UP000233425">
    <property type="component" value="Unassembled WGS sequence"/>
</dbReference>
<sequence>MIKLRKISMVLCIITMLFAVMSLSGCSNNSITGIWAFVDDDGQISENSKMYFNDDGSCNDIDYHGPTSADPVSYKVMSDGKLVFTMEWDGTSSFDLAQSEEEALNDYHKYYISGDTLIFRKSTYKRV</sequence>
<evidence type="ECO:0000313" key="2">
    <source>
        <dbReference type="EMBL" id="PKD32791.1"/>
    </source>
</evidence>
<comment type="caution">
    <text evidence="2">The sequence shown here is derived from an EMBL/GenBank/DDBJ whole genome shotgun (WGS) entry which is preliminary data.</text>
</comment>
<dbReference type="RefSeq" id="WP_101028267.1">
    <property type="nucleotide sequence ID" value="NZ_CABMMZ010000013.1"/>
</dbReference>
<reference evidence="2" key="1">
    <citation type="journal article" date="2018" name="Environ. Microbiol.">
        <title>Sporulation capability and amylosome conservation among diverse human colonic and rumen isolates of the keystone starch-degrader Ruminococcus bromii.</title>
        <authorList>
            <person name="Mukhopadhya I."/>
            <person name="Morais S."/>
            <person name="Laverde-Gomez J."/>
            <person name="Sheridan P.O."/>
            <person name="Walker A.W."/>
            <person name="Kelly W."/>
            <person name="Klieve A.V."/>
            <person name="Ouwerkerk D."/>
            <person name="Duncan S.H."/>
            <person name="Louis P."/>
            <person name="Koropatkin N."/>
            <person name="Cockburn D."/>
            <person name="Kibler R."/>
            <person name="Cooper P.J."/>
            <person name="Sandoval C."/>
            <person name="Crost E."/>
            <person name="Juge N."/>
            <person name="Bayer E.A."/>
            <person name="Flint H.J."/>
        </authorList>
    </citation>
    <scope>NUCLEOTIDE SEQUENCE [LARGE SCALE GENOMIC DNA]</scope>
    <source>
        <strain evidence="2">ATCC 27255</strain>
    </source>
</reference>
<evidence type="ECO:0000313" key="3">
    <source>
        <dbReference type="Proteomes" id="UP000233425"/>
    </source>
</evidence>
<dbReference type="PROSITE" id="PS51257">
    <property type="entry name" value="PROKAR_LIPOPROTEIN"/>
    <property type="match status" value="1"/>
</dbReference>
<keyword evidence="3" id="KW-1185">Reference proteome</keyword>
<protein>
    <recommendedName>
        <fullName evidence="4">Lipocalin-like domain-containing protein</fullName>
    </recommendedName>
</protein>
<dbReference type="AlphaFoldDB" id="A0A2N0V0P4"/>
<evidence type="ECO:0000256" key="1">
    <source>
        <dbReference type="SAM" id="SignalP"/>
    </source>
</evidence>
<evidence type="ECO:0008006" key="4">
    <source>
        <dbReference type="Google" id="ProtNLM"/>
    </source>
</evidence>
<accession>A0A2N0V0P4</accession>
<name>A0A2N0V0P4_9FIRM</name>
<keyword evidence="1" id="KW-0732">Signal</keyword>
<feature type="signal peptide" evidence="1">
    <location>
        <begin position="1"/>
        <end position="19"/>
    </location>
</feature>
<gene>
    <name evidence="2" type="ORF">RBATCC27255_00105</name>
</gene>
<organism evidence="2 3">
    <name type="scientific">Ruminococcus bromii</name>
    <dbReference type="NCBI Taxonomy" id="40518"/>
    <lineage>
        <taxon>Bacteria</taxon>
        <taxon>Bacillati</taxon>
        <taxon>Bacillota</taxon>
        <taxon>Clostridia</taxon>
        <taxon>Eubacteriales</taxon>
        <taxon>Oscillospiraceae</taxon>
        <taxon>Ruminococcus</taxon>
    </lineage>
</organism>